<evidence type="ECO:0000313" key="10">
    <source>
        <dbReference type="EMBL" id="MFD1709038.1"/>
    </source>
</evidence>
<feature type="compositionally biased region" description="Low complexity" evidence="7">
    <location>
        <begin position="281"/>
        <end position="298"/>
    </location>
</feature>
<reference evidence="11" key="1">
    <citation type="journal article" date="2019" name="Int. J. Syst. Evol. Microbiol.">
        <title>The Global Catalogue of Microorganisms (GCM) 10K type strain sequencing project: providing services to taxonomists for standard genome sequencing and annotation.</title>
        <authorList>
            <consortium name="The Broad Institute Genomics Platform"/>
            <consortium name="The Broad Institute Genome Sequencing Center for Infectious Disease"/>
            <person name="Wu L."/>
            <person name="Ma J."/>
        </authorList>
    </citation>
    <scope>NUCLEOTIDE SEQUENCE [LARGE SCALE GENOMIC DNA]</scope>
    <source>
        <strain evidence="11">LMG 29247</strain>
    </source>
</reference>
<dbReference type="GO" id="GO:0016491">
    <property type="term" value="F:oxidoreductase activity"/>
    <property type="evidence" value="ECO:0007669"/>
    <property type="project" value="UniProtKB-KW"/>
</dbReference>
<keyword evidence="5" id="KW-0443">Lipid metabolism</keyword>
<evidence type="ECO:0000256" key="5">
    <source>
        <dbReference type="ARBA" id="ARBA00023098"/>
    </source>
</evidence>
<dbReference type="EC" id="1.-.-.-" evidence="10"/>
<name>A0ABW4KNE6_9BURK</name>
<evidence type="ECO:0000256" key="2">
    <source>
        <dbReference type="ARBA" id="ARBA00022692"/>
    </source>
</evidence>
<evidence type="ECO:0000259" key="9">
    <source>
        <dbReference type="Pfam" id="PF04116"/>
    </source>
</evidence>
<keyword evidence="3 8" id="KW-1133">Transmembrane helix</keyword>
<feature type="transmembrane region" description="Helical" evidence="8">
    <location>
        <begin position="47"/>
        <end position="68"/>
    </location>
</feature>
<evidence type="ECO:0000256" key="7">
    <source>
        <dbReference type="SAM" id="MobiDB-lite"/>
    </source>
</evidence>
<keyword evidence="4 10" id="KW-0560">Oxidoreductase</keyword>
<accession>A0ABW4KNE6</accession>
<evidence type="ECO:0000313" key="11">
    <source>
        <dbReference type="Proteomes" id="UP001597304"/>
    </source>
</evidence>
<gene>
    <name evidence="10" type="ORF">ACFSF0_00300</name>
</gene>
<protein>
    <submittedName>
        <fullName evidence="10">Sterol desaturase family protein</fullName>
        <ecNumber evidence="10">1.-.-.-</ecNumber>
    </submittedName>
</protein>
<keyword evidence="2 8" id="KW-0812">Transmembrane</keyword>
<evidence type="ECO:0000256" key="6">
    <source>
        <dbReference type="ARBA" id="ARBA00023136"/>
    </source>
</evidence>
<comment type="caution">
    <text evidence="10">The sequence shown here is derived from an EMBL/GenBank/DDBJ whole genome shotgun (WGS) entry which is preliminary data.</text>
</comment>
<keyword evidence="11" id="KW-1185">Reference proteome</keyword>
<dbReference type="InterPro" id="IPR051689">
    <property type="entry name" value="Sterol_desaturase/TMEM195"/>
</dbReference>
<dbReference type="PANTHER" id="PTHR21624">
    <property type="entry name" value="STEROL DESATURASE-RELATED PROTEIN"/>
    <property type="match status" value="1"/>
</dbReference>
<feature type="region of interest" description="Disordered" evidence="7">
    <location>
        <begin position="275"/>
        <end position="313"/>
    </location>
</feature>
<evidence type="ECO:0000256" key="1">
    <source>
        <dbReference type="ARBA" id="ARBA00004127"/>
    </source>
</evidence>
<dbReference type="Proteomes" id="UP001597304">
    <property type="component" value="Unassembled WGS sequence"/>
</dbReference>
<proteinExistence type="predicted"/>
<feature type="domain" description="Fatty acid hydroxylase" evidence="9">
    <location>
        <begin position="83"/>
        <end position="218"/>
    </location>
</feature>
<feature type="transmembrane region" description="Helical" evidence="8">
    <location>
        <begin position="80"/>
        <end position="97"/>
    </location>
</feature>
<evidence type="ECO:0000256" key="3">
    <source>
        <dbReference type="ARBA" id="ARBA00022989"/>
    </source>
</evidence>
<sequence>MTDLPNIMLAALPAFALLIVVEAFYSARRGRGLYRTPDALANVTLGLGNMLIATLLGGLVLLVMSWLYQHRLFTLPTGAWWVWVLCFFADDFTYYWFHRVSHESRWFWASHSVHHSSDKYNFSVSLRQTWTGVPTGSFLFWAWMPLVGFHPAMVLFMQSVSLIYQFWIHTEAIDRLPRWFEAVFNTPSHHRVHHGSDFEYLDRNYAGTLIVWDKLFGSFYPEGATPHYGLTHPLTTDNPLRIAFHEWAGIGRDLRRARSLREVLGTLFAPPGWSADGSSLTTPQMRAQAARQAAAPATSREGAPITVSSQEAP</sequence>
<dbReference type="EMBL" id="JBHUEJ010000002">
    <property type="protein sequence ID" value="MFD1709038.1"/>
    <property type="molecule type" value="Genomic_DNA"/>
</dbReference>
<dbReference type="RefSeq" id="WP_147914377.1">
    <property type="nucleotide sequence ID" value="NZ_JBHUEJ010000002.1"/>
</dbReference>
<keyword evidence="6 8" id="KW-0472">Membrane</keyword>
<evidence type="ECO:0000256" key="8">
    <source>
        <dbReference type="SAM" id="Phobius"/>
    </source>
</evidence>
<dbReference type="PANTHER" id="PTHR21624:SF1">
    <property type="entry name" value="ALKYLGLYCEROL MONOOXYGENASE"/>
    <property type="match status" value="1"/>
</dbReference>
<dbReference type="InterPro" id="IPR006694">
    <property type="entry name" value="Fatty_acid_hydroxylase"/>
</dbReference>
<organism evidence="10 11">
    <name type="scientific">Ottowia flava</name>
    <dbReference type="NCBI Taxonomy" id="2675430"/>
    <lineage>
        <taxon>Bacteria</taxon>
        <taxon>Pseudomonadati</taxon>
        <taxon>Pseudomonadota</taxon>
        <taxon>Betaproteobacteria</taxon>
        <taxon>Burkholderiales</taxon>
        <taxon>Comamonadaceae</taxon>
        <taxon>Ottowia</taxon>
    </lineage>
</organism>
<dbReference type="Pfam" id="PF04116">
    <property type="entry name" value="FA_hydroxylase"/>
    <property type="match status" value="1"/>
</dbReference>
<evidence type="ECO:0000256" key="4">
    <source>
        <dbReference type="ARBA" id="ARBA00023002"/>
    </source>
</evidence>
<feature type="transmembrane region" description="Helical" evidence="8">
    <location>
        <begin position="138"/>
        <end position="157"/>
    </location>
</feature>
<comment type="subcellular location">
    <subcellularLocation>
        <location evidence="1">Endomembrane system</location>
        <topology evidence="1">Multi-pass membrane protein</topology>
    </subcellularLocation>
</comment>